<dbReference type="EMBL" id="LJRF01000161">
    <property type="protein sequence ID" value="KPY44619.1"/>
    <property type="molecule type" value="Genomic_DNA"/>
</dbReference>
<evidence type="ECO:0000256" key="1">
    <source>
        <dbReference type="ARBA" id="ARBA00022519"/>
    </source>
</evidence>
<dbReference type="InterPro" id="IPR029044">
    <property type="entry name" value="Nucleotide-diphossugar_trans"/>
</dbReference>
<dbReference type="SUPFAM" id="SSF53448">
    <property type="entry name" value="Nucleotide-diphospho-sugar transferases"/>
    <property type="match status" value="1"/>
</dbReference>
<keyword evidence="1" id="KW-0472">Membrane</keyword>
<name>A0A0Q0DY23_PSESI</name>
<dbReference type="Pfam" id="PF00535">
    <property type="entry name" value="Glycos_transf_2"/>
    <property type="match status" value="1"/>
</dbReference>
<evidence type="ECO:0000313" key="4">
    <source>
        <dbReference type="Proteomes" id="UP000050554"/>
    </source>
</evidence>
<dbReference type="CDD" id="cd04196">
    <property type="entry name" value="GT_2_like_d"/>
    <property type="match status" value="1"/>
</dbReference>
<protein>
    <submittedName>
        <fullName evidence="3">Glycosyl transferase family protein</fullName>
    </submittedName>
</protein>
<organism evidence="3 4">
    <name type="scientific">Pseudomonas syringae pv. ribicola</name>
    <dbReference type="NCBI Taxonomy" id="55398"/>
    <lineage>
        <taxon>Bacteria</taxon>
        <taxon>Pseudomonadati</taxon>
        <taxon>Pseudomonadota</taxon>
        <taxon>Gammaproteobacteria</taxon>
        <taxon>Pseudomonadales</taxon>
        <taxon>Pseudomonadaceae</taxon>
        <taxon>Pseudomonas</taxon>
    </lineage>
</organism>
<reference evidence="3 4" key="1">
    <citation type="submission" date="2015-09" db="EMBL/GenBank/DDBJ databases">
        <title>Genome announcement of multiple Pseudomonas syringae strains.</title>
        <authorList>
            <person name="Thakur S."/>
            <person name="Wang P.W."/>
            <person name="Gong Y."/>
            <person name="Weir B.S."/>
            <person name="Guttman D.S."/>
        </authorList>
    </citation>
    <scope>NUCLEOTIDE SEQUENCE [LARGE SCALE GENOMIC DNA]</scope>
    <source>
        <strain evidence="3 4">ICMP3882</strain>
    </source>
</reference>
<dbReference type="PANTHER" id="PTHR22916">
    <property type="entry name" value="GLYCOSYLTRANSFERASE"/>
    <property type="match status" value="1"/>
</dbReference>
<dbReference type="InterPro" id="IPR001173">
    <property type="entry name" value="Glyco_trans_2-like"/>
</dbReference>
<keyword evidence="1" id="KW-0997">Cell inner membrane</keyword>
<keyword evidence="1" id="KW-1003">Cell membrane</keyword>
<dbReference type="PATRIC" id="fig|55398.3.peg.43"/>
<gene>
    <name evidence="3" type="ORF">ALO47_00029</name>
</gene>
<dbReference type="PANTHER" id="PTHR22916:SF3">
    <property type="entry name" value="UDP-GLCNAC:BETAGAL BETA-1,3-N-ACETYLGLUCOSAMINYLTRANSFERASE-LIKE PROTEIN 1"/>
    <property type="match status" value="1"/>
</dbReference>
<feature type="domain" description="Glycosyltransferase 2-like" evidence="2">
    <location>
        <begin position="1"/>
        <end position="102"/>
    </location>
</feature>
<proteinExistence type="predicted"/>
<evidence type="ECO:0000259" key="2">
    <source>
        <dbReference type="Pfam" id="PF00535"/>
    </source>
</evidence>
<dbReference type="Proteomes" id="UP000050554">
    <property type="component" value="Unassembled WGS sequence"/>
</dbReference>
<dbReference type="AlphaFoldDB" id="A0A0Q0DY23"/>
<accession>A0A0Q0DY23</accession>
<evidence type="ECO:0000313" key="3">
    <source>
        <dbReference type="EMBL" id="KPY44619.1"/>
    </source>
</evidence>
<dbReference type="Gene3D" id="3.90.550.10">
    <property type="entry name" value="Spore Coat Polysaccharide Biosynthesis Protein SpsA, Chain A"/>
    <property type="match status" value="1"/>
</dbReference>
<dbReference type="RefSeq" id="WP_032650432.1">
    <property type="nucleotide sequence ID" value="NZ_LJRF01000161.1"/>
</dbReference>
<keyword evidence="3" id="KW-0808">Transferase</keyword>
<sequence>MCTYNGAAYLSEQLDSFSAQTFPNWVLYVSDDASTDETHGILAEYQARWGKDRMVIFNGPCKGFAENFISLVQRPELDADYFAFSDQDDVWFSDKLERSVVRLEPVSEDIPALYCSRTRLVDAELNVIGVSPLFRKPPSFRNALVQSLAGANTMLINQSARDLLMRLPHKPTLIAHDWLTYLLVTGCGGNVFFDAVPTLYYRQHSGNLIGANASARDRLVRLRRMLSGRFAEWNDANISILKDMAQLLTDESRTLLEQFDNGRREGFFRRISTFRKAGFYRQTPHGNLSLILAVCSKRV</sequence>
<dbReference type="GO" id="GO:0016758">
    <property type="term" value="F:hexosyltransferase activity"/>
    <property type="evidence" value="ECO:0007669"/>
    <property type="project" value="UniProtKB-ARBA"/>
</dbReference>
<comment type="caution">
    <text evidence="3">The sequence shown here is derived from an EMBL/GenBank/DDBJ whole genome shotgun (WGS) entry which is preliminary data.</text>
</comment>